<dbReference type="Pfam" id="PF13560">
    <property type="entry name" value="HTH_31"/>
    <property type="match status" value="1"/>
</dbReference>
<dbReference type="STRING" id="159449.B4N89_20835"/>
<sequence>MNTPRLYRLRDPGLLRTIMLNPGRGQEYSVRELAESVGCHHSTIGHLLTGERESCRADTAHRIAEAVGVALLVLFTPPASPSRDKTAHAEATCAA</sequence>
<gene>
    <name evidence="2" type="ORF">B4N89_20835</name>
</gene>
<evidence type="ECO:0000259" key="1">
    <source>
        <dbReference type="SMART" id="SM00530"/>
    </source>
</evidence>
<accession>A0A1T3P1Q7</accession>
<dbReference type="SMART" id="SM00530">
    <property type="entry name" value="HTH_XRE"/>
    <property type="match status" value="1"/>
</dbReference>
<reference evidence="2 3" key="1">
    <citation type="submission" date="2017-03" db="EMBL/GenBank/DDBJ databases">
        <title>Draft genome sequence of Streptomyces scabrisporus NF3, endophyte isolated from Amphipterygium adstringens.</title>
        <authorList>
            <person name="Vazquez M."/>
            <person name="Ceapa C.D."/>
            <person name="Rodriguez Luna D."/>
            <person name="Sanchez Esquivel S."/>
        </authorList>
    </citation>
    <scope>NUCLEOTIDE SEQUENCE [LARGE SCALE GENOMIC DNA]</scope>
    <source>
        <strain evidence="2 3">NF3</strain>
    </source>
</reference>
<protein>
    <recommendedName>
        <fullName evidence="1">HTH cro/C1-type domain-containing protein</fullName>
    </recommendedName>
</protein>
<dbReference type="Gene3D" id="1.10.260.40">
    <property type="entry name" value="lambda repressor-like DNA-binding domains"/>
    <property type="match status" value="1"/>
</dbReference>
<dbReference type="Proteomes" id="UP000190037">
    <property type="component" value="Unassembled WGS sequence"/>
</dbReference>
<dbReference type="AlphaFoldDB" id="A0A1T3P1Q7"/>
<dbReference type="EMBL" id="MWQN01000001">
    <property type="protein sequence ID" value="OPC83059.1"/>
    <property type="molecule type" value="Genomic_DNA"/>
</dbReference>
<feature type="domain" description="HTH cro/C1-type" evidence="1">
    <location>
        <begin position="14"/>
        <end position="74"/>
    </location>
</feature>
<dbReference type="OrthoDB" id="4246696at2"/>
<dbReference type="SUPFAM" id="SSF47413">
    <property type="entry name" value="lambda repressor-like DNA-binding domains"/>
    <property type="match status" value="1"/>
</dbReference>
<evidence type="ECO:0000313" key="3">
    <source>
        <dbReference type="Proteomes" id="UP000190037"/>
    </source>
</evidence>
<proteinExistence type="predicted"/>
<keyword evidence="3" id="KW-1185">Reference proteome</keyword>
<dbReference type="InterPro" id="IPR010982">
    <property type="entry name" value="Lambda_DNA-bd_dom_sf"/>
</dbReference>
<evidence type="ECO:0000313" key="2">
    <source>
        <dbReference type="EMBL" id="OPC83059.1"/>
    </source>
</evidence>
<dbReference type="InterPro" id="IPR001387">
    <property type="entry name" value="Cro/C1-type_HTH"/>
</dbReference>
<dbReference type="GO" id="GO:0003677">
    <property type="term" value="F:DNA binding"/>
    <property type="evidence" value="ECO:0007669"/>
    <property type="project" value="InterPro"/>
</dbReference>
<name>A0A1T3P1Q7_9ACTN</name>
<organism evidence="2 3">
    <name type="scientific">Embleya scabrispora</name>
    <dbReference type="NCBI Taxonomy" id="159449"/>
    <lineage>
        <taxon>Bacteria</taxon>
        <taxon>Bacillati</taxon>
        <taxon>Actinomycetota</taxon>
        <taxon>Actinomycetes</taxon>
        <taxon>Kitasatosporales</taxon>
        <taxon>Streptomycetaceae</taxon>
        <taxon>Embleya</taxon>
    </lineage>
</organism>
<dbReference type="CDD" id="cd00093">
    <property type="entry name" value="HTH_XRE"/>
    <property type="match status" value="1"/>
</dbReference>
<comment type="caution">
    <text evidence="2">The sequence shown here is derived from an EMBL/GenBank/DDBJ whole genome shotgun (WGS) entry which is preliminary data.</text>
</comment>
<dbReference type="RefSeq" id="WP_078977359.1">
    <property type="nucleotide sequence ID" value="NZ_MWQN01000001.1"/>
</dbReference>